<feature type="transmembrane region" description="Helical" evidence="1">
    <location>
        <begin position="95"/>
        <end position="118"/>
    </location>
</feature>
<protein>
    <submittedName>
        <fullName evidence="2">Uncharacterized protein</fullName>
    </submittedName>
</protein>
<keyword evidence="1" id="KW-0472">Membrane</keyword>
<evidence type="ECO:0000313" key="2">
    <source>
        <dbReference type="EMBL" id="KAG8468890.1"/>
    </source>
</evidence>
<feature type="transmembrane region" description="Helical" evidence="1">
    <location>
        <begin position="6"/>
        <end position="29"/>
    </location>
</feature>
<dbReference type="Proteomes" id="UP000751190">
    <property type="component" value="Unassembled WGS sequence"/>
</dbReference>
<feature type="transmembrane region" description="Helical" evidence="1">
    <location>
        <begin position="124"/>
        <end position="142"/>
    </location>
</feature>
<organism evidence="2 3">
    <name type="scientific">Diacronema lutheri</name>
    <name type="common">Unicellular marine alga</name>
    <name type="synonym">Monochrysis lutheri</name>
    <dbReference type="NCBI Taxonomy" id="2081491"/>
    <lineage>
        <taxon>Eukaryota</taxon>
        <taxon>Haptista</taxon>
        <taxon>Haptophyta</taxon>
        <taxon>Pavlovophyceae</taxon>
        <taxon>Pavlovales</taxon>
        <taxon>Pavlovaceae</taxon>
        <taxon>Diacronema</taxon>
    </lineage>
</organism>
<dbReference type="AlphaFoldDB" id="A0A8J6CGA8"/>
<sequence>MPDVGVSVHSVAFITSIAAFVVGIIHLWLSFEGTDSNLKWAKRNEGNHGFISEVNQGWQEAFELTPQAIVDHFQPVLIGWFSLAHHIRYVNKLSLYGSWLQMCLWYVFVALFGCFGYAGSLGIIAGALALVTAVVAGVMVFVDQAGEPRPVLF</sequence>
<reference evidence="2" key="1">
    <citation type="submission" date="2021-05" db="EMBL/GenBank/DDBJ databases">
        <title>The genome of the haptophyte Pavlova lutheri (Diacronema luteri, Pavlovales) - a model for lipid biosynthesis in eukaryotic algae.</title>
        <authorList>
            <person name="Hulatt C.J."/>
            <person name="Posewitz M.C."/>
        </authorList>
    </citation>
    <scope>NUCLEOTIDE SEQUENCE</scope>
    <source>
        <strain evidence="2">NIVA-4/92</strain>
    </source>
</reference>
<evidence type="ECO:0000313" key="3">
    <source>
        <dbReference type="Proteomes" id="UP000751190"/>
    </source>
</evidence>
<keyword evidence="1" id="KW-1133">Transmembrane helix</keyword>
<evidence type="ECO:0000256" key="1">
    <source>
        <dbReference type="SAM" id="Phobius"/>
    </source>
</evidence>
<name>A0A8J6CGA8_DIALT</name>
<keyword evidence="3" id="KW-1185">Reference proteome</keyword>
<dbReference type="OMA" id="QWCFILP"/>
<comment type="caution">
    <text evidence="2">The sequence shown here is derived from an EMBL/GenBank/DDBJ whole genome shotgun (WGS) entry which is preliminary data.</text>
</comment>
<proteinExistence type="predicted"/>
<gene>
    <name evidence="2" type="ORF">KFE25_007408</name>
</gene>
<keyword evidence="1" id="KW-0812">Transmembrane</keyword>
<accession>A0A8J6CGA8</accession>
<dbReference type="EMBL" id="JAGTXO010000003">
    <property type="protein sequence ID" value="KAG8468890.1"/>
    <property type="molecule type" value="Genomic_DNA"/>
</dbReference>